<name>A0A917L3Q9_9ACTN</name>
<dbReference type="Proteomes" id="UP000625682">
    <property type="component" value="Unassembled WGS sequence"/>
</dbReference>
<dbReference type="EMBL" id="BMMU01000014">
    <property type="protein sequence ID" value="GGJ42877.1"/>
    <property type="molecule type" value="Genomic_DNA"/>
</dbReference>
<evidence type="ECO:0000313" key="2">
    <source>
        <dbReference type="Proteomes" id="UP000625682"/>
    </source>
</evidence>
<reference evidence="1" key="2">
    <citation type="submission" date="2020-09" db="EMBL/GenBank/DDBJ databases">
        <authorList>
            <person name="Sun Q."/>
            <person name="Zhou Y."/>
        </authorList>
    </citation>
    <scope>NUCLEOTIDE SEQUENCE</scope>
    <source>
        <strain evidence="1">CGMCC 4.7272</strain>
    </source>
</reference>
<keyword evidence="2" id="KW-1185">Reference proteome</keyword>
<accession>A0A917L3Q9</accession>
<proteinExistence type="predicted"/>
<reference evidence="1" key="1">
    <citation type="journal article" date="2014" name="Int. J. Syst. Evol. Microbiol.">
        <title>Complete genome sequence of Corynebacterium casei LMG S-19264T (=DSM 44701T), isolated from a smear-ripened cheese.</title>
        <authorList>
            <consortium name="US DOE Joint Genome Institute (JGI-PGF)"/>
            <person name="Walter F."/>
            <person name="Albersmeier A."/>
            <person name="Kalinowski J."/>
            <person name="Ruckert C."/>
        </authorList>
    </citation>
    <scope>NUCLEOTIDE SEQUENCE</scope>
    <source>
        <strain evidence="1">CGMCC 4.7272</strain>
    </source>
</reference>
<comment type="caution">
    <text evidence="1">The sequence shown here is derived from an EMBL/GenBank/DDBJ whole genome shotgun (WGS) entry which is preliminary data.</text>
</comment>
<gene>
    <name evidence="1" type="ORF">GCM10012282_44730</name>
</gene>
<sequence length="69" mass="7212">MTVTVCIIHGADAPTLRFPVTCPGLRVPPPDCVYRITAPAGDIPEKGPSRKRAGQAPFVVLRGESAVSA</sequence>
<evidence type="ECO:0000313" key="1">
    <source>
        <dbReference type="EMBL" id="GGJ42877.1"/>
    </source>
</evidence>
<protein>
    <submittedName>
        <fullName evidence="1">Uncharacterized protein</fullName>
    </submittedName>
</protein>
<dbReference type="AlphaFoldDB" id="A0A917L3Q9"/>
<organism evidence="1 2">
    <name type="scientific">Streptomyces lacrimifluminis</name>
    <dbReference type="NCBI Taxonomy" id="1500077"/>
    <lineage>
        <taxon>Bacteria</taxon>
        <taxon>Bacillati</taxon>
        <taxon>Actinomycetota</taxon>
        <taxon>Actinomycetes</taxon>
        <taxon>Kitasatosporales</taxon>
        <taxon>Streptomycetaceae</taxon>
        <taxon>Streptomyces</taxon>
    </lineage>
</organism>